<protein>
    <submittedName>
        <fullName evidence="2">Uncharacterized protein</fullName>
    </submittedName>
</protein>
<accession>A0A5B7DME3</accession>
<evidence type="ECO:0000256" key="1">
    <source>
        <dbReference type="SAM" id="MobiDB-lite"/>
    </source>
</evidence>
<feature type="compositionally biased region" description="Pro residues" evidence="1">
    <location>
        <begin position="63"/>
        <end position="85"/>
    </location>
</feature>
<proteinExistence type="predicted"/>
<reference evidence="2 3" key="1">
    <citation type="submission" date="2019-05" db="EMBL/GenBank/DDBJ databases">
        <title>Another draft genome of Portunus trituberculatus and its Hox gene families provides insights of decapod evolution.</title>
        <authorList>
            <person name="Jeong J.-H."/>
            <person name="Song I."/>
            <person name="Kim S."/>
            <person name="Choi T."/>
            <person name="Kim D."/>
            <person name="Ryu S."/>
            <person name="Kim W."/>
        </authorList>
    </citation>
    <scope>NUCLEOTIDE SEQUENCE [LARGE SCALE GENOMIC DNA]</scope>
    <source>
        <tissue evidence="2">Muscle</tissue>
    </source>
</reference>
<evidence type="ECO:0000313" key="3">
    <source>
        <dbReference type="Proteomes" id="UP000324222"/>
    </source>
</evidence>
<dbReference type="AlphaFoldDB" id="A0A5B7DME3"/>
<dbReference type="EMBL" id="VSRR010001079">
    <property type="protein sequence ID" value="MPC22365.1"/>
    <property type="molecule type" value="Genomic_DNA"/>
</dbReference>
<gene>
    <name evidence="2" type="ORF">E2C01_015379</name>
</gene>
<name>A0A5B7DME3_PORTR</name>
<keyword evidence="3" id="KW-1185">Reference proteome</keyword>
<evidence type="ECO:0000313" key="2">
    <source>
        <dbReference type="EMBL" id="MPC22365.1"/>
    </source>
</evidence>
<comment type="caution">
    <text evidence="2">The sequence shown here is derived from an EMBL/GenBank/DDBJ whole genome shotgun (WGS) entry which is preliminary data.</text>
</comment>
<sequence length="85" mass="9057">MYRCHYRHCMAVASSQYGNDPLTLSPPALFVLFPHSLSLNTSTLNLQATASTSSLGKLCPAPRSSPVPSPCRGSPPPPSHPNPSR</sequence>
<feature type="region of interest" description="Disordered" evidence="1">
    <location>
        <begin position="54"/>
        <end position="85"/>
    </location>
</feature>
<organism evidence="2 3">
    <name type="scientific">Portunus trituberculatus</name>
    <name type="common">Swimming crab</name>
    <name type="synonym">Neptunus trituberculatus</name>
    <dbReference type="NCBI Taxonomy" id="210409"/>
    <lineage>
        <taxon>Eukaryota</taxon>
        <taxon>Metazoa</taxon>
        <taxon>Ecdysozoa</taxon>
        <taxon>Arthropoda</taxon>
        <taxon>Crustacea</taxon>
        <taxon>Multicrustacea</taxon>
        <taxon>Malacostraca</taxon>
        <taxon>Eumalacostraca</taxon>
        <taxon>Eucarida</taxon>
        <taxon>Decapoda</taxon>
        <taxon>Pleocyemata</taxon>
        <taxon>Brachyura</taxon>
        <taxon>Eubrachyura</taxon>
        <taxon>Portunoidea</taxon>
        <taxon>Portunidae</taxon>
        <taxon>Portuninae</taxon>
        <taxon>Portunus</taxon>
    </lineage>
</organism>
<dbReference type="Proteomes" id="UP000324222">
    <property type="component" value="Unassembled WGS sequence"/>
</dbReference>